<dbReference type="EMBL" id="ADAS02000692">
    <property type="protein sequence ID" value="OAV86948.1"/>
    <property type="molecule type" value="Genomic_DNA"/>
</dbReference>
<dbReference type="VEuPathDB" id="FungiDB:PTTG_07619"/>
<organism evidence="1">
    <name type="scientific">Puccinia triticina (isolate 1-1 / race 1 (BBBD))</name>
    <name type="common">Brown leaf rust fungus</name>
    <dbReference type="NCBI Taxonomy" id="630390"/>
    <lineage>
        <taxon>Eukaryota</taxon>
        <taxon>Fungi</taxon>
        <taxon>Dikarya</taxon>
        <taxon>Basidiomycota</taxon>
        <taxon>Pucciniomycotina</taxon>
        <taxon>Pucciniomycetes</taxon>
        <taxon>Pucciniales</taxon>
        <taxon>Pucciniaceae</taxon>
        <taxon>Puccinia</taxon>
    </lineage>
</organism>
<dbReference type="OrthoDB" id="427368at2759"/>
<gene>
    <name evidence="1" type="ORF">PTTG_07619</name>
</gene>
<reference evidence="1" key="2">
    <citation type="submission" date="2016-05" db="EMBL/GenBank/DDBJ databases">
        <title>Comparative analysis highlights variable genome content of wheat rusts and divergence of the mating loci.</title>
        <authorList>
            <person name="Cuomo C.A."/>
            <person name="Bakkeren G."/>
            <person name="Szabo L."/>
            <person name="Khalil H."/>
            <person name="Joly D."/>
            <person name="Goldberg J."/>
            <person name="Young S."/>
            <person name="Zeng Q."/>
            <person name="Fellers J."/>
        </authorList>
    </citation>
    <scope>NUCLEOTIDE SEQUENCE [LARGE SCALE GENOMIC DNA]</scope>
    <source>
        <strain evidence="1">1-1 BBBD Race 1</strain>
    </source>
</reference>
<reference evidence="2" key="4">
    <citation type="submission" date="2025-05" db="UniProtKB">
        <authorList>
            <consortium name="EnsemblFungi"/>
        </authorList>
    </citation>
    <scope>IDENTIFICATION</scope>
    <source>
        <strain evidence="2">isolate 1-1 / race 1 (BBBD)</strain>
    </source>
</reference>
<sequence>MTAAGAHQAQQNLIPRVYQSVHHTGPPGQAYLRSNAPNLRVWTDICILEDIFSLKPEAEGGHQRHPQADSAVAANQLGQVINWHNIISSTEPPPFNPPLLAEATRHEEHGDANLLGDDFDPLAGYENKDWVIVVLKKLYNLVQLPSSIALTNLELPGNIRPSTH</sequence>
<evidence type="ECO:0000313" key="2">
    <source>
        <dbReference type="EnsemblFungi" id="PTTG_07619-t43_1-p1"/>
    </source>
</evidence>
<dbReference type="STRING" id="630390.A0A0C4F3E0"/>
<reference evidence="2 3" key="3">
    <citation type="journal article" date="2017" name="G3 (Bethesda)">
        <title>Comparative analysis highlights variable genome content of wheat rusts and divergence of the mating loci.</title>
        <authorList>
            <person name="Cuomo C.A."/>
            <person name="Bakkeren G."/>
            <person name="Khalil H.B."/>
            <person name="Panwar V."/>
            <person name="Joly D."/>
            <person name="Linning R."/>
            <person name="Sakthikumar S."/>
            <person name="Song X."/>
            <person name="Adiconis X."/>
            <person name="Fan L."/>
            <person name="Goldberg J.M."/>
            <person name="Levin J.Z."/>
            <person name="Young S."/>
            <person name="Zeng Q."/>
            <person name="Anikster Y."/>
            <person name="Bruce M."/>
            <person name="Wang M."/>
            <person name="Yin C."/>
            <person name="McCallum B."/>
            <person name="Szabo L.J."/>
            <person name="Hulbert S."/>
            <person name="Chen X."/>
            <person name="Fellers J.P."/>
        </authorList>
    </citation>
    <scope>NUCLEOTIDE SEQUENCE</scope>
    <source>
        <strain evidence="2">isolate 1-1 / race 1 (BBBD)</strain>
        <strain evidence="3">Isolate 1-1 / race 1 (BBBD)</strain>
    </source>
</reference>
<keyword evidence="3" id="KW-1185">Reference proteome</keyword>
<evidence type="ECO:0000313" key="3">
    <source>
        <dbReference type="Proteomes" id="UP000005240"/>
    </source>
</evidence>
<dbReference type="AlphaFoldDB" id="A0A0C4F3E0"/>
<name>A0A0C4F3E0_PUCT1</name>
<accession>A0A0C4F3E0</accession>
<reference evidence="1" key="1">
    <citation type="submission" date="2009-11" db="EMBL/GenBank/DDBJ databases">
        <authorList>
            <consortium name="The Broad Institute Genome Sequencing Platform"/>
            <person name="Ward D."/>
            <person name="Feldgarden M."/>
            <person name="Earl A."/>
            <person name="Young S.K."/>
            <person name="Zeng Q."/>
            <person name="Koehrsen M."/>
            <person name="Alvarado L."/>
            <person name="Berlin A."/>
            <person name="Bochicchio J."/>
            <person name="Borenstein D."/>
            <person name="Chapman S.B."/>
            <person name="Chen Z."/>
            <person name="Engels R."/>
            <person name="Freedman E."/>
            <person name="Gellesch M."/>
            <person name="Goldberg J."/>
            <person name="Griggs A."/>
            <person name="Gujja S."/>
            <person name="Heilman E."/>
            <person name="Heiman D."/>
            <person name="Hepburn T."/>
            <person name="Howarth C."/>
            <person name="Jen D."/>
            <person name="Larson L."/>
            <person name="Lewis B."/>
            <person name="Mehta T."/>
            <person name="Park D."/>
            <person name="Pearson M."/>
            <person name="Roberts A."/>
            <person name="Saif S."/>
            <person name="Shea T."/>
            <person name="Shenoy N."/>
            <person name="Sisk P."/>
            <person name="Stolte C."/>
            <person name="Sykes S."/>
            <person name="Thomson T."/>
            <person name="Walk T."/>
            <person name="White J."/>
            <person name="Yandava C."/>
            <person name="Izard J."/>
            <person name="Baranova O.V."/>
            <person name="Blanton J.M."/>
            <person name="Tanner A.C."/>
            <person name="Dewhirst F.E."/>
            <person name="Haas B."/>
            <person name="Nusbaum C."/>
            <person name="Birren B."/>
        </authorList>
    </citation>
    <scope>NUCLEOTIDE SEQUENCE [LARGE SCALE GENOMIC DNA]</scope>
    <source>
        <strain evidence="1">1-1 BBBD Race 1</strain>
    </source>
</reference>
<proteinExistence type="predicted"/>
<evidence type="ECO:0000313" key="1">
    <source>
        <dbReference type="EMBL" id="OAV86948.1"/>
    </source>
</evidence>
<dbReference type="Proteomes" id="UP000005240">
    <property type="component" value="Unassembled WGS sequence"/>
</dbReference>
<dbReference type="EnsemblFungi" id="PTTG_07619-t43_1">
    <property type="protein sequence ID" value="PTTG_07619-t43_1-p1"/>
    <property type="gene ID" value="PTTG_07619"/>
</dbReference>
<protein>
    <submittedName>
        <fullName evidence="1 2">Uncharacterized protein</fullName>
    </submittedName>
</protein>